<reference evidence="2 4" key="1">
    <citation type="journal article" date="2014" name="BMC Genomics">
        <title>Genome sequence of Anopheles sinensis provides insight into genetics basis of mosquito competence for malaria parasites.</title>
        <authorList>
            <person name="Zhou D."/>
            <person name="Zhang D."/>
            <person name="Ding G."/>
            <person name="Shi L."/>
            <person name="Hou Q."/>
            <person name="Ye Y."/>
            <person name="Xu Y."/>
            <person name="Zhou H."/>
            <person name="Xiong C."/>
            <person name="Li S."/>
            <person name="Yu J."/>
            <person name="Hong S."/>
            <person name="Yu X."/>
            <person name="Zou P."/>
            <person name="Chen C."/>
            <person name="Chang X."/>
            <person name="Wang W."/>
            <person name="Lv Y."/>
            <person name="Sun Y."/>
            <person name="Ma L."/>
            <person name="Shen B."/>
            <person name="Zhu C."/>
        </authorList>
    </citation>
    <scope>NUCLEOTIDE SEQUENCE [LARGE SCALE GENOMIC DNA]</scope>
</reference>
<evidence type="ECO:0000313" key="4">
    <source>
        <dbReference type="Proteomes" id="UP000030765"/>
    </source>
</evidence>
<dbReference type="VEuPathDB" id="VectorBase:ASIC011419"/>
<evidence type="ECO:0000256" key="1">
    <source>
        <dbReference type="SAM" id="MobiDB-lite"/>
    </source>
</evidence>
<dbReference type="EMBL" id="KE525262">
    <property type="protein sequence ID" value="KFB43689.1"/>
    <property type="molecule type" value="Genomic_DNA"/>
</dbReference>
<feature type="region of interest" description="Disordered" evidence="1">
    <location>
        <begin position="1"/>
        <end position="42"/>
    </location>
</feature>
<gene>
    <name evidence="2" type="ORF">ZHAS_00011419</name>
</gene>
<dbReference type="AlphaFoldDB" id="A0A084W0E5"/>
<name>A0A084W0E5_ANOSI</name>
<dbReference type="EMBL" id="ATLV01019120">
    <property type="status" value="NOT_ANNOTATED_CDS"/>
    <property type="molecule type" value="Genomic_DNA"/>
</dbReference>
<dbReference type="Proteomes" id="UP000030765">
    <property type="component" value="Unassembled WGS sequence"/>
</dbReference>
<proteinExistence type="predicted"/>
<accession>A0A084W0E5</accession>
<evidence type="ECO:0000313" key="2">
    <source>
        <dbReference type="EMBL" id="KFB43689.1"/>
    </source>
</evidence>
<organism evidence="2">
    <name type="scientific">Anopheles sinensis</name>
    <name type="common">Mosquito</name>
    <dbReference type="NCBI Taxonomy" id="74873"/>
    <lineage>
        <taxon>Eukaryota</taxon>
        <taxon>Metazoa</taxon>
        <taxon>Ecdysozoa</taxon>
        <taxon>Arthropoda</taxon>
        <taxon>Hexapoda</taxon>
        <taxon>Insecta</taxon>
        <taxon>Pterygota</taxon>
        <taxon>Neoptera</taxon>
        <taxon>Endopterygota</taxon>
        <taxon>Diptera</taxon>
        <taxon>Nematocera</taxon>
        <taxon>Culicoidea</taxon>
        <taxon>Culicidae</taxon>
        <taxon>Anophelinae</taxon>
        <taxon>Anopheles</taxon>
    </lineage>
</organism>
<protein>
    <submittedName>
        <fullName evidence="2 3">Uncharacterized protein</fullName>
    </submittedName>
</protein>
<evidence type="ECO:0000313" key="3">
    <source>
        <dbReference type="EnsemblMetazoa" id="ASIC011419-PA"/>
    </source>
</evidence>
<keyword evidence="4" id="KW-1185">Reference proteome</keyword>
<sequence length="61" mass="6482">MVISFNESESPPPPGAPASIGGRGPENQKHGPSPPPHPDLRKADWLLAQTSARHPTVVTCY</sequence>
<dbReference type="EnsemblMetazoa" id="ASIC011419-RA">
    <property type="protein sequence ID" value="ASIC011419-PA"/>
    <property type="gene ID" value="ASIC011419"/>
</dbReference>
<reference evidence="3" key="2">
    <citation type="submission" date="2020-05" db="UniProtKB">
        <authorList>
            <consortium name="EnsemblMetazoa"/>
        </authorList>
    </citation>
    <scope>IDENTIFICATION</scope>
</reference>